<keyword evidence="2" id="KW-1185">Reference proteome</keyword>
<dbReference type="Proteomes" id="UP000824219">
    <property type="component" value="Linkage Group LG28"/>
</dbReference>
<protein>
    <submittedName>
        <fullName evidence="1">Uncharacterized protein</fullName>
    </submittedName>
</protein>
<proteinExistence type="predicted"/>
<evidence type="ECO:0000313" key="1">
    <source>
        <dbReference type="EMBL" id="KAG7314913.1"/>
    </source>
</evidence>
<sequence length="103" mass="11236">MGITGMSGPDEPLAEPAHDSVDAAWVDDMALLQDVARDVYSVVCNRQELRNKRLCRNSALSRHISLTTLTSTGQKTCDSQLRALTTQTFSLLIRNAADVSTTL</sequence>
<accession>A0A9D3SCI5</accession>
<comment type="caution">
    <text evidence="1">The sequence shown here is derived from an EMBL/GenBank/DDBJ whole genome shotgun (WGS) entry which is preliminary data.</text>
</comment>
<reference evidence="1 2" key="1">
    <citation type="submission" date="2021-06" db="EMBL/GenBank/DDBJ databases">
        <title>Chromosome-level genome assembly of the red-tail catfish (Hemibagrus wyckioides).</title>
        <authorList>
            <person name="Shao F."/>
        </authorList>
    </citation>
    <scope>NUCLEOTIDE SEQUENCE [LARGE SCALE GENOMIC DNA]</scope>
    <source>
        <strain evidence="1">EC202008001</strain>
        <tissue evidence="1">Blood</tissue>
    </source>
</reference>
<evidence type="ECO:0000313" key="2">
    <source>
        <dbReference type="Proteomes" id="UP000824219"/>
    </source>
</evidence>
<name>A0A9D3SCI5_9TELE</name>
<organism evidence="1 2">
    <name type="scientific">Hemibagrus wyckioides</name>
    <dbReference type="NCBI Taxonomy" id="337641"/>
    <lineage>
        <taxon>Eukaryota</taxon>
        <taxon>Metazoa</taxon>
        <taxon>Chordata</taxon>
        <taxon>Craniata</taxon>
        <taxon>Vertebrata</taxon>
        <taxon>Euteleostomi</taxon>
        <taxon>Actinopterygii</taxon>
        <taxon>Neopterygii</taxon>
        <taxon>Teleostei</taxon>
        <taxon>Ostariophysi</taxon>
        <taxon>Siluriformes</taxon>
        <taxon>Bagridae</taxon>
        <taxon>Hemibagrus</taxon>
    </lineage>
</organism>
<dbReference type="EMBL" id="JAHKSW010000028">
    <property type="protein sequence ID" value="KAG7314913.1"/>
    <property type="molecule type" value="Genomic_DNA"/>
</dbReference>
<gene>
    <name evidence="1" type="ORF">KOW79_022216</name>
</gene>
<dbReference type="AlphaFoldDB" id="A0A9D3SCI5"/>